<dbReference type="Gene3D" id="2.10.109.10">
    <property type="entry name" value="Umud Fragment, subunit A"/>
    <property type="match status" value="1"/>
</dbReference>
<gene>
    <name evidence="3" type="ORF">SAMN04488061_2839</name>
</gene>
<dbReference type="InterPro" id="IPR039418">
    <property type="entry name" value="LexA-like"/>
</dbReference>
<evidence type="ECO:0000313" key="3">
    <source>
        <dbReference type="EMBL" id="SDP39543.1"/>
    </source>
</evidence>
<dbReference type="CDD" id="cd00093">
    <property type="entry name" value="HTH_XRE"/>
    <property type="match status" value="1"/>
</dbReference>
<dbReference type="Pfam" id="PF00717">
    <property type="entry name" value="Peptidase_S24"/>
    <property type="match status" value="1"/>
</dbReference>
<dbReference type="SUPFAM" id="SSF51306">
    <property type="entry name" value="LexA/Signal peptidase"/>
    <property type="match status" value="1"/>
</dbReference>
<dbReference type="CDD" id="cd06529">
    <property type="entry name" value="S24_LexA-like"/>
    <property type="match status" value="1"/>
</dbReference>
<protein>
    <submittedName>
        <fullName evidence="3">SOS-response transcriptional repressor LexA (RecA-mediated autopeptidase)</fullName>
    </submittedName>
</protein>
<organism evidence="3 4">
    <name type="scientific">Filomicrobium insigne</name>
    <dbReference type="NCBI Taxonomy" id="418854"/>
    <lineage>
        <taxon>Bacteria</taxon>
        <taxon>Pseudomonadati</taxon>
        <taxon>Pseudomonadota</taxon>
        <taxon>Alphaproteobacteria</taxon>
        <taxon>Hyphomicrobiales</taxon>
        <taxon>Hyphomicrobiaceae</taxon>
        <taxon>Filomicrobium</taxon>
    </lineage>
</organism>
<dbReference type="InterPro" id="IPR015927">
    <property type="entry name" value="Peptidase_S24_S26A/B/C"/>
</dbReference>
<proteinExistence type="predicted"/>
<sequence>MNAVAAAHPLCSVLPNPDVTAELSQVRPRINQVSEGCKHAISVQYVPKRVKRQDAATSDIIDAMTDTETENVAQSRRLRRAREHAGFETIRAAVEQFGWNYNTYKSHDNGKRGFKKRDAEDYAKAYGVTAGWLLTGENPPYWASDSGVSQTKISTRRIPILDWLAVERYLAYRSGTMGAIATAYADINTHPELGRRVFMLPVQGESMVAKPPVGGVSFHPGDAVVFDPDGDVKPGDFVLAKLNLLDEPIFRKYQVRGRDEAGELIFDLVPLNEDYPTERVGPNNPGKVLARLVRHVRNF</sequence>
<dbReference type="InterPro" id="IPR001387">
    <property type="entry name" value="Cro/C1-type_HTH"/>
</dbReference>
<feature type="domain" description="HTH cro/C1-type" evidence="2">
    <location>
        <begin position="76"/>
        <end position="138"/>
    </location>
</feature>
<feature type="domain" description="Peptidase S24/S26A/S26B/S26C" evidence="1">
    <location>
        <begin position="177"/>
        <end position="291"/>
    </location>
</feature>
<keyword evidence="4" id="KW-1185">Reference proteome</keyword>
<evidence type="ECO:0000259" key="1">
    <source>
        <dbReference type="Pfam" id="PF00717"/>
    </source>
</evidence>
<reference evidence="3 4" key="1">
    <citation type="submission" date="2016-10" db="EMBL/GenBank/DDBJ databases">
        <authorList>
            <person name="Varghese N."/>
            <person name="Submissions S."/>
        </authorList>
    </citation>
    <scope>NUCLEOTIDE SEQUENCE [LARGE SCALE GENOMIC DNA]</scope>
    <source>
        <strain evidence="3 4">CGMCC 1.6497</strain>
    </source>
</reference>
<evidence type="ECO:0000313" key="4">
    <source>
        <dbReference type="Proteomes" id="UP000198795"/>
    </source>
</evidence>
<accession>A0A1H0SCQ3</accession>
<comment type="caution">
    <text evidence="3">The sequence shown here is derived from an EMBL/GenBank/DDBJ whole genome shotgun (WGS) entry which is preliminary data.</text>
</comment>
<evidence type="ECO:0000259" key="2">
    <source>
        <dbReference type="Pfam" id="PF12844"/>
    </source>
</evidence>
<dbReference type="Proteomes" id="UP000198795">
    <property type="component" value="Unassembled WGS sequence"/>
</dbReference>
<dbReference type="EMBL" id="FNJC01000004">
    <property type="protein sequence ID" value="SDP39543.1"/>
    <property type="molecule type" value="Genomic_DNA"/>
</dbReference>
<dbReference type="InterPro" id="IPR036286">
    <property type="entry name" value="LexA/Signal_pep-like_sf"/>
</dbReference>
<dbReference type="Pfam" id="PF12844">
    <property type="entry name" value="HTH_19"/>
    <property type="match status" value="1"/>
</dbReference>
<name>A0A1H0SCQ3_9HYPH</name>